<keyword evidence="2" id="KW-1185">Reference proteome</keyword>
<organism evidence="1 2">
    <name type="scientific">Discina gigas</name>
    <dbReference type="NCBI Taxonomy" id="1032678"/>
    <lineage>
        <taxon>Eukaryota</taxon>
        <taxon>Fungi</taxon>
        <taxon>Dikarya</taxon>
        <taxon>Ascomycota</taxon>
        <taxon>Pezizomycotina</taxon>
        <taxon>Pezizomycetes</taxon>
        <taxon>Pezizales</taxon>
        <taxon>Discinaceae</taxon>
        <taxon>Discina</taxon>
    </lineage>
</organism>
<proteinExistence type="predicted"/>
<dbReference type="EMBL" id="JBBBZM010000053">
    <property type="protein sequence ID" value="KAL0636305.1"/>
    <property type="molecule type" value="Genomic_DNA"/>
</dbReference>
<reference evidence="1 2" key="1">
    <citation type="submission" date="2024-02" db="EMBL/GenBank/DDBJ databases">
        <title>Discinaceae phylogenomics.</title>
        <authorList>
            <person name="Dirks A.C."/>
            <person name="James T.Y."/>
        </authorList>
    </citation>
    <scope>NUCLEOTIDE SEQUENCE [LARGE SCALE GENOMIC DNA]</scope>
    <source>
        <strain evidence="1 2">ACD0624</strain>
    </source>
</reference>
<accession>A0ABR3GK52</accession>
<sequence>MPLGLLTFHHFYSKQKLVALRALAKKHALQGIFKRGRPGMLLITGPDEDSVGRCITAVKRMRWQRVEVRGVAPRLWLQLPGRDGELVESERVRDVVAVAREWGGGEVERWVKVCMGFGGEEEGAG</sequence>
<evidence type="ECO:0000313" key="1">
    <source>
        <dbReference type="EMBL" id="KAL0636305.1"/>
    </source>
</evidence>
<dbReference type="Proteomes" id="UP001447188">
    <property type="component" value="Unassembled WGS sequence"/>
</dbReference>
<name>A0ABR3GK52_9PEZI</name>
<protein>
    <submittedName>
        <fullName evidence="1">Uncharacterized protein</fullName>
    </submittedName>
</protein>
<comment type="caution">
    <text evidence="1">The sequence shown here is derived from an EMBL/GenBank/DDBJ whole genome shotgun (WGS) entry which is preliminary data.</text>
</comment>
<evidence type="ECO:0000313" key="2">
    <source>
        <dbReference type="Proteomes" id="UP001447188"/>
    </source>
</evidence>
<gene>
    <name evidence="1" type="ORF">Q9L58_004762</name>
</gene>